<evidence type="ECO:0000313" key="2">
    <source>
        <dbReference type="Proteomes" id="UP000054035"/>
    </source>
</evidence>
<sequence length="63" mass="7245">MQSIVTLRRNTFPRLKNDAIFPQFMLRRKIAIDCIAAYYCARTAGHMATPWDGTMQASAHHHL</sequence>
<accession>A0A0P6VW39</accession>
<comment type="caution">
    <text evidence="1">The sequence shown here is derived from an EMBL/GenBank/DDBJ whole genome shotgun (WGS) entry which is preliminary data.</text>
</comment>
<name>A0A0P6VW39_9XANT</name>
<dbReference type="AlphaFoldDB" id="A0A0P6VW39"/>
<reference evidence="1 2" key="1">
    <citation type="submission" date="2014-02" db="EMBL/GenBank/DDBJ databases">
        <title>Genome sequence of Xanthomonas axonopodis DSM 3585 (T).</title>
        <authorList>
            <person name="Midha S."/>
            <person name="Patil P.B."/>
        </authorList>
    </citation>
    <scope>NUCLEOTIDE SEQUENCE [LARGE SCALE GENOMIC DNA]</scope>
    <source>
        <strain evidence="1 2">DSM 3585</strain>
    </source>
</reference>
<dbReference type="PATRIC" id="fig|53413.25.peg.3441"/>
<organism evidence="1 2">
    <name type="scientific">Xanthomonas axonopodis</name>
    <dbReference type="NCBI Taxonomy" id="53413"/>
    <lineage>
        <taxon>Bacteria</taxon>
        <taxon>Pseudomonadati</taxon>
        <taxon>Pseudomonadota</taxon>
        <taxon>Gammaproteobacteria</taxon>
        <taxon>Lysobacterales</taxon>
        <taxon>Lysobacteraceae</taxon>
        <taxon>Xanthomonas</taxon>
    </lineage>
</organism>
<protein>
    <submittedName>
        <fullName evidence="1">Uncharacterized protein</fullName>
    </submittedName>
</protein>
<evidence type="ECO:0000313" key="1">
    <source>
        <dbReference type="EMBL" id="KPL49805.1"/>
    </source>
</evidence>
<gene>
    <name evidence="1" type="ORF">XAXN_05155</name>
</gene>
<dbReference type="EMBL" id="JFAQ01000049">
    <property type="protein sequence ID" value="KPL49805.1"/>
    <property type="molecule type" value="Genomic_DNA"/>
</dbReference>
<dbReference type="Proteomes" id="UP000054035">
    <property type="component" value="Unassembled WGS sequence"/>
</dbReference>
<proteinExistence type="predicted"/>